<dbReference type="EMBL" id="CAMXCT010003013">
    <property type="protein sequence ID" value="CAI4001950.1"/>
    <property type="molecule type" value="Genomic_DNA"/>
</dbReference>
<feature type="transmembrane region" description="Helical" evidence="2">
    <location>
        <begin position="578"/>
        <end position="596"/>
    </location>
</feature>
<feature type="transmembrane region" description="Helical" evidence="2">
    <location>
        <begin position="452"/>
        <end position="470"/>
    </location>
</feature>
<dbReference type="Proteomes" id="UP001152797">
    <property type="component" value="Unassembled WGS sequence"/>
</dbReference>
<sequence>MPSGWNPFLYIKTAFGTIEQVKYVPGSKKPDKPDFVDRFLFWRRCALRVGSICSLMWLVCSLHEFQAAWRNVRDKLDQFPEMVRPYFSRFIYAELACQTASEMASVIAVFIFMRAWKEHENFERSSDLTRLGWFFNTMGPFLPYLLVPLSFFFRVDYFQRDVCASVIGMMAHDPMSSLVFSEAASQASEPDLSAALSNPLAKPPRFGEPGFDTSPAADWCWRYYTDWQPRLFSEKWMGTAMNDIGDGHNVEIPRVFGPVYPGVVPKALEMLAALFGAGHAFTGDFCNEKDPSITKENLEAVGEADAASLLEGDWIQQHFSIDSNEPSIASLRQKLIKVYQNMTHQSTAQAARARQIIKEVQAAGMASFRTLSGGDFFWPLPESVRTSEKKAPASRQKFFRQRDSVSVGPDGQFSKPVKPQELLETAAPDLSAGLGKEAICTFKSLMIAAMKMCSFCYVLVTTAVSMYCAVSYSLPLASLILGVVDGMGAGVTNVKSVLYRSCLPGYLQSITVFVTLPGILFIFVFFSQIGGSPLLSLCMCALAGWRAMDFYMGEVAIDVKSSKKLEKATKKVNKRKQMFLLVGAGLFVAHTMYLMYAAKISVKLDTSGAKDAIIKKIQDPISLGVSILKIVYVRVFTNMVTTNWIMEAVFDAADDTLKVKKESGKHVEEAWAKLTQGKRKKKKKKKKDKDDTEEEGYYDEEGWYYPPPGAEEFGEVPDMPPAVAEGEAGPEVPGEGEAGEAVPSEAAPSAPGVEAAPEPGTGK</sequence>
<keyword evidence="2" id="KW-1133">Transmembrane helix</keyword>
<organism evidence="3">
    <name type="scientific">Cladocopium goreaui</name>
    <dbReference type="NCBI Taxonomy" id="2562237"/>
    <lineage>
        <taxon>Eukaryota</taxon>
        <taxon>Sar</taxon>
        <taxon>Alveolata</taxon>
        <taxon>Dinophyceae</taxon>
        <taxon>Suessiales</taxon>
        <taxon>Symbiodiniaceae</taxon>
        <taxon>Cladocopium</taxon>
    </lineage>
</organism>
<feature type="region of interest" description="Disordered" evidence="1">
    <location>
        <begin position="678"/>
        <end position="763"/>
    </location>
</feature>
<evidence type="ECO:0000256" key="2">
    <source>
        <dbReference type="SAM" id="Phobius"/>
    </source>
</evidence>
<feature type="compositionally biased region" description="Acidic residues" evidence="1">
    <location>
        <begin position="691"/>
        <end position="702"/>
    </location>
</feature>
<evidence type="ECO:0000256" key="1">
    <source>
        <dbReference type="SAM" id="MobiDB-lite"/>
    </source>
</evidence>
<dbReference type="OrthoDB" id="440775at2759"/>
<reference evidence="3" key="1">
    <citation type="submission" date="2022-10" db="EMBL/GenBank/DDBJ databases">
        <authorList>
            <person name="Chen Y."/>
            <person name="Dougan E. K."/>
            <person name="Chan C."/>
            <person name="Rhodes N."/>
            <person name="Thang M."/>
        </authorList>
    </citation>
    <scope>NUCLEOTIDE SEQUENCE</scope>
</reference>
<feature type="compositionally biased region" description="Basic residues" evidence="1">
    <location>
        <begin position="678"/>
        <end position="687"/>
    </location>
</feature>
<reference evidence="4" key="2">
    <citation type="submission" date="2024-04" db="EMBL/GenBank/DDBJ databases">
        <authorList>
            <person name="Chen Y."/>
            <person name="Shah S."/>
            <person name="Dougan E. K."/>
            <person name="Thang M."/>
            <person name="Chan C."/>
        </authorList>
    </citation>
    <scope>NUCLEOTIDE SEQUENCE [LARGE SCALE GENOMIC DNA]</scope>
</reference>
<keyword evidence="5" id="KW-1185">Reference proteome</keyword>
<proteinExistence type="predicted"/>
<comment type="caution">
    <text evidence="3">The sequence shown here is derived from an EMBL/GenBank/DDBJ whole genome shotgun (WGS) entry which is preliminary data.</text>
</comment>
<feature type="transmembrane region" description="Helical" evidence="2">
    <location>
        <begin position="506"/>
        <end position="528"/>
    </location>
</feature>
<evidence type="ECO:0000313" key="3">
    <source>
        <dbReference type="EMBL" id="CAI4001950.1"/>
    </source>
</evidence>
<dbReference type="EMBL" id="CAMXCT020003013">
    <property type="protein sequence ID" value="CAL1155325.1"/>
    <property type="molecule type" value="Genomic_DNA"/>
</dbReference>
<dbReference type="EMBL" id="CAMXCT030003013">
    <property type="protein sequence ID" value="CAL4789262.1"/>
    <property type="molecule type" value="Genomic_DNA"/>
</dbReference>
<evidence type="ECO:0000313" key="5">
    <source>
        <dbReference type="Proteomes" id="UP001152797"/>
    </source>
</evidence>
<evidence type="ECO:0000313" key="4">
    <source>
        <dbReference type="EMBL" id="CAL1155325.1"/>
    </source>
</evidence>
<accession>A0A9P1D2T8</accession>
<dbReference type="AlphaFoldDB" id="A0A9P1D2T8"/>
<keyword evidence="2" id="KW-0472">Membrane</keyword>
<keyword evidence="2" id="KW-0812">Transmembrane</keyword>
<protein>
    <submittedName>
        <fullName evidence="3">Uncharacterized protein</fullName>
    </submittedName>
</protein>
<feature type="transmembrane region" description="Helical" evidence="2">
    <location>
        <begin position="133"/>
        <end position="153"/>
    </location>
</feature>
<name>A0A9P1D2T8_9DINO</name>
<gene>
    <name evidence="3" type="ORF">C1SCF055_LOCUS27940</name>
</gene>
<feature type="compositionally biased region" description="Low complexity" evidence="1">
    <location>
        <begin position="721"/>
        <end position="763"/>
    </location>
</feature>